<dbReference type="AlphaFoldDB" id="A0A221W709"/>
<evidence type="ECO:0000256" key="1">
    <source>
        <dbReference type="SAM" id="MobiDB-lite"/>
    </source>
</evidence>
<evidence type="ECO:0000313" key="2">
    <source>
        <dbReference type="EMBL" id="ASO21463.1"/>
    </source>
</evidence>
<dbReference type="KEGG" id="ahg:AHOG_19205"/>
<name>A0A221W709_9PSEU</name>
<sequence>MWLRSRYPRHSFLGDHQAGSPSANPGPTPRNVPISLPSCDPHFDFQVTLTVGFTVAAIGVRPANPQAVALAGLSSRAEEISRRRSLTEAQRLRGELDIGLAQALRVADTGVEAWGFCAEIEVDPDLLAAVAGRQQARRRAAVGEWEEAERRSRESRMRTLITDPLQATAWWYAGHQDQPKELAEVAKAFQQVSELVTPARPEVAETAGGLVDELVQTAGPDIGFHVRSTLRRIFAGYHRDDLCARLDALPVTED</sequence>
<organism evidence="2 3">
    <name type="scientific">Actinoalloteichus hoggarensis</name>
    <dbReference type="NCBI Taxonomy" id="1470176"/>
    <lineage>
        <taxon>Bacteria</taxon>
        <taxon>Bacillati</taxon>
        <taxon>Actinomycetota</taxon>
        <taxon>Actinomycetes</taxon>
        <taxon>Pseudonocardiales</taxon>
        <taxon>Pseudonocardiaceae</taxon>
        <taxon>Actinoalloteichus</taxon>
    </lineage>
</organism>
<dbReference type="Proteomes" id="UP000204221">
    <property type="component" value="Chromosome"/>
</dbReference>
<gene>
    <name evidence="2" type="ORF">AHOG_19205</name>
</gene>
<protein>
    <submittedName>
        <fullName evidence="2">Uncharacterized protein</fullName>
    </submittedName>
</protein>
<reference evidence="2 3" key="1">
    <citation type="submission" date="2017-07" db="EMBL/GenBank/DDBJ databases">
        <title>Complete genome sequence of Actinoalloteichus hoggarensis DSM 45943, type strain of Actinoalloteichus hoggarensis.</title>
        <authorList>
            <person name="Ruckert C."/>
            <person name="Nouioui I."/>
            <person name="Willmese J."/>
            <person name="van Wezel G."/>
            <person name="Klenk H.-P."/>
            <person name="Kalinowski J."/>
            <person name="Zotchev S.B."/>
        </authorList>
    </citation>
    <scope>NUCLEOTIDE SEQUENCE [LARGE SCALE GENOMIC DNA]</scope>
    <source>
        <strain evidence="2 3">DSM 45943</strain>
    </source>
</reference>
<evidence type="ECO:0000313" key="3">
    <source>
        <dbReference type="Proteomes" id="UP000204221"/>
    </source>
</evidence>
<accession>A0A221W709</accession>
<dbReference type="EMBL" id="CP022521">
    <property type="protein sequence ID" value="ASO21463.1"/>
    <property type="molecule type" value="Genomic_DNA"/>
</dbReference>
<feature type="region of interest" description="Disordered" evidence="1">
    <location>
        <begin position="13"/>
        <end position="34"/>
    </location>
</feature>
<proteinExistence type="predicted"/>
<keyword evidence="3" id="KW-1185">Reference proteome</keyword>